<name>A0ABV7EZ89_9BURK</name>
<evidence type="ECO:0000313" key="1">
    <source>
        <dbReference type="EMBL" id="MFC3107276.1"/>
    </source>
</evidence>
<reference evidence="2" key="1">
    <citation type="journal article" date="2019" name="Int. J. Syst. Evol. Microbiol.">
        <title>The Global Catalogue of Microorganisms (GCM) 10K type strain sequencing project: providing services to taxonomists for standard genome sequencing and annotation.</title>
        <authorList>
            <consortium name="The Broad Institute Genomics Platform"/>
            <consortium name="The Broad Institute Genome Sequencing Center for Infectious Disease"/>
            <person name="Wu L."/>
            <person name="Ma J."/>
        </authorList>
    </citation>
    <scope>NUCLEOTIDE SEQUENCE [LARGE SCALE GENOMIC DNA]</scope>
    <source>
        <strain evidence="2">KCTC 42986</strain>
    </source>
</reference>
<dbReference type="EMBL" id="JBHRTP010000009">
    <property type="protein sequence ID" value="MFC3107276.1"/>
    <property type="molecule type" value="Genomic_DNA"/>
</dbReference>
<accession>A0ABV7EZ89</accession>
<keyword evidence="2" id="KW-1185">Reference proteome</keyword>
<evidence type="ECO:0000313" key="2">
    <source>
        <dbReference type="Proteomes" id="UP001595530"/>
    </source>
</evidence>
<dbReference type="Proteomes" id="UP001595530">
    <property type="component" value="Unassembled WGS sequence"/>
</dbReference>
<organism evidence="1 2">
    <name type="scientific">Undibacterium arcticum</name>
    <dbReference type="NCBI Taxonomy" id="1762892"/>
    <lineage>
        <taxon>Bacteria</taxon>
        <taxon>Pseudomonadati</taxon>
        <taxon>Pseudomonadota</taxon>
        <taxon>Betaproteobacteria</taxon>
        <taxon>Burkholderiales</taxon>
        <taxon>Oxalobacteraceae</taxon>
        <taxon>Undibacterium</taxon>
    </lineage>
</organism>
<gene>
    <name evidence="1" type="ORF">ACFOFO_04740</name>
</gene>
<evidence type="ECO:0008006" key="3">
    <source>
        <dbReference type="Google" id="ProtNLM"/>
    </source>
</evidence>
<comment type="caution">
    <text evidence="1">The sequence shown here is derived from an EMBL/GenBank/DDBJ whole genome shotgun (WGS) entry which is preliminary data.</text>
</comment>
<dbReference type="RefSeq" id="WP_390330971.1">
    <property type="nucleotide sequence ID" value="NZ_JBHRTP010000009.1"/>
</dbReference>
<proteinExistence type="predicted"/>
<sequence>MAQPRRLESLRDGVIAIAITIMVSSRPRTLDRPKCLLKIERVIARVIITDKLKSYAAAKREILPITEHRTRSPLEFGFR</sequence>
<protein>
    <recommendedName>
        <fullName evidence="3">Transposase</fullName>
    </recommendedName>
</protein>